<protein>
    <submittedName>
        <fullName evidence="10">FUSC family membrane protein</fullName>
    </submittedName>
</protein>
<feature type="transmembrane region" description="Helical" evidence="7">
    <location>
        <begin position="120"/>
        <end position="137"/>
    </location>
</feature>
<dbReference type="RefSeq" id="WP_192461065.1">
    <property type="nucleotide sequence ID" value="NZ_JACYFJ010000001.1"/>
</dbReference>
<comment type="similarity">
    <text evidence="6">Belongs to the YccS/YhfK family.</text>
</comment>
<dbReference type="InterPro" id="IPR032692">
    <property type="entry name" value="YccS_N"/>
</dbReference>
<keyword evidence="3 7" id="KW-0812">Transmembrane</keyword>
<feature type="transmembrane region" description="Helical" evidence="7">
    <location>
        <begin position="72"/>
        <end position="91"/>
    </location>
</feature>
<proteinExistence type="inferred from homology"/>
<dbReference type="EMBL" id="JBHSAW010000004">
    <property type="protein sequence ID" value="MFC4095224.1"/>
    <property type="molecule type" value="Genomic_DNA"/>
</dbReference>
<feature type="domain" description="Integral membrane protein YccS N-terminal" evidence="8">
    <location>
        <begin position="76"/>
        <end position="323"/>
    </location>
</feature>
<dbReference type="InterPro" id="IPR049453">
    <property type="entry name" value="Memb_transporter_dom"/>
</dbReference>
<feature type="transmembrane region" description="Helical" evidence="7">
    <location>
        <begin position="143"/>
        <end position="160"/>
    </location>
</feature>
<dbReference type="Proteomes" id="UP001595814">
    <property type="component" value="Unassembled WGS sequence"/>
</dbReference>
<dbReference type="Pfam" id="PF13515">
    <property type="entry name" value="FUSC_2"/>
    <property type="match status" value="1"/>
</dbReference>
<reference evidence="11" key="1">
    <citation type="journal article" date="2019" name="Int. J. Syst. Evol. Microbiol.">
        <title>The Global Catalogue of Microorganisms (GCM) 10K type strain sequencing project: providing services to taxonomists for standard genome sequencing and annotation.</title>
        <authorList>
            <consortium name="The Broad Institute Genomics Platform"/>
            <consortium name="The Broad Institute Genome Sequencing Center for Infectious Disease"/>
            <person name="Wu L."/>
            <person name="Ma J."/>
        </authorList>
    </citation>
    <scope>NUCLEOTIDE SEQUENCE [LARGE SCALE GENOMIC DNA]</scope>
    <source>
        <strain evidence="11">CECT 7477</strain>
    </source>
</reference>
<keyword evidence="2" id="KW-1003">Cell membrane</keyword>
<evidence type="ECO:0000256" key="7">
    <source>
        <dbReference type="SAM" id="Phobius"/>
    </source>
</evidence>
<organism evidence="10 11">
    <name type="scientific">Euzebyella saccharophila</name>
    <dbReference type="NCBI Taxonomy" id="679664"/>
    <lineage>
        <taxon>Bacteria</taxon>
        <taxon>Pseudomonadati</taxon>
        <taxon>Bacteroidota</taxon>
        <taxon>Flavobacteriia</taxon>
        <taxon>Flavobacteriales</taxon>
        <taxon>Flavobacteriaceae</taxon>
        <taxon>Euzebyella</taxon>
    </lineage>
</organism>
<evidence type="ECO:0000256" key="2">
    <source>
        <dbReference type="ARBA" id="ARBA00022475"/>
    </source>
</evidence>
<evidence type="ECO:0000313" key="11">
    <source>
        <dbReference type="Proteomes" id="UP001595814"/>
    </source>
</evidence>
<keyword evidence="5 7" id="KW-0472">Membrane</keyword>
<name>A0ABV8JR46_9FLAO</name>
<feature type="transmembrane region" description="Helical" evidence="7">
    <location>
        <begin position="400"/>
        <end position="417"/>
    </location>
</feature>
<evidence type="ECO:0000256" key="5">
    <source>
        <dbReference type="ARBA" id="ARBA00023136"/>
    </source>
</evidence>
<dbReference type="Pfam" id="PF12805">
    <property type="entry name" value="FUSC-like"/>
    <property type="match status" value="1"/>
</dbReference>
<evidence type="ECO:0000256" key="3">
    <source>
        <dbReference type="ARBA" id="ARBA00022692"/>
    </source>
</evidence>
<comment type="caution">
    <text evidence="10">The sequence shown here is derived from an EMBL/GenBank/DDBJ whole genome shotgun (WGS) entry which is preliminary data.</text>
</comment>
<comment type="subcellular location">
    <subcellularLocation>
        <location evidence="1">Cell membrane</location>
        <topology evidence="1">Multi-pass membrane protein</topology>
    </subcellularLocation>
</comment>
<evidence type="ECO:0000313" key="10">
    <source>
        <dbReference type="EMBL" id="MFC4095224.1"/>
    </source>
</evidence>
<gene>
    <name evidence="10" type="ORF">ACFOUT_05020</name>
</gene>
<keyword evidence="11" id="KW-1185">Reference proteome</keyword>
<evidence type="ECO:0000256" key="6">
    <source>
        <dbReference type="ARBA" id="ARBA00043993"/>
    </source>
</evidence>
<feature type="transmembrane region" description="Helical" evidence="7">
    <location>
        <begin position="452"/>
        <end position="484"/>
    </location>
</feature>
<feature type="domain" description="Integral membrane bound transporter" evidence="9">
    <location>
        <begin position="410"/>
        <end position="532"/>
    </location>
</feature>
<sequence length="735" mass="84212">MKNVQLSKFWFKLRSYLKSSDFTRALILGIAIVIPVLTGINYDYLEIGLSIALGALWTSPSNTNGSIRKNTISILVATALITCISLIGGYLDLTLWYLLPVLGFISFSVSFLAIYGPRAALVGFSGLMALVLSFAFNPQQLEVYEYSLLIGLGGIWYLFLASSWQLLRPKSQVEEVLQNIIEATAEFLEVRSQLIDPKEKHHHLRSLLIRKQDRIVELHQSLREILLDQKNINQSHYHGVRLLVFAQLVEILETALANPIGYDRMVLFFENNPKHGKSFSQLILQMANELRKIGNIPVLTSRKETTETILEQTKNLINEMKAHTVKRFDEDYLMLKNFYEYQEELFKRLNNIKDLLTKKKVNRQEFLDNEFALKFAPQQNYSISVLKDNFNFKSPIFKHSLRLSITMILGFLLGSVLEFQNQYWILLTIMVIMRPSYGLTKSRTKERIIGTLIGAVIAMIIVSFWSNFYLYGILGVVTLVLAFSVIQKNYMAGAIFVTLSIIFIYGILQPDIFEVISYRIYDTVLGGALSFIAIKWIWPNWSYSQIEQKISDSLNANRNYFKQIVDYYTKKGAMPADYQIARKQAFDKNSNLSNSFQEIAQEPVSKQGDFTKTYEMVVLNFRLLSSLSTLNGFIRSHSTTEASADFHAIARHVETNLSRAIALLGNENIENPTKTDDAFDKKISRLKHHTLSESQSNIAEEGLYQEAHLILEQIQWLQTISQSMLFLVADWKNRS</sequence>
<evidence type="ECO:0000256" key="1">
    <source>
        <dbReference type="ARBA" id="ARBA00004651"/>
    </source>
</evidence>
<dbReference type="PANTHER" id="PTHR30509">
    <property type="entry name" value="P-HYDROXYBENZOIC ACID EFFLUX PUMP SUBUNIT-RELATED"/>
    <property type="match status" value="1"/>
</dbReference>
<evidence type="ECO:0000256" key="4">
    <source>
        <dbReference type="ARBA" id="ARBA00022989"/>
    </source>
</evidence>
<feature type="transmembrane region" description="Helical" evidence="7">
    <location>
        <begin position="490"/>
        <end position="508"/>
    </location>
</feature>
<evidence type="ECO:0000259" key="8">
    <source>
        <dbReference type="Pfam" id="PF12805"/>
    </source>
</evidence>
<accession>A0ABV8JR46</accession>
<evidence type="ECO:0000259" key="9">
    <source>
        <dbReference type="Pfam" id="PF13515"/>
    </source>
</evidence>
<dbReference type="PANTHER" id="PTHR30509:SF8">
    <property type="entry name" value="INNER MEMBRANE PROTEIN YCCS"/>
    <property type="match status" value="1"/>
</dbReference>
<keyword evidence="4 7" id="KW-1133">Transmembrane helix</keyword>
<feature type="transmembrane region" description="Helical" evidence="7">
    <location>
        <begin position="21"/>
        <end position="38"/>
    </location>
</feature>